<dbReference type="PANTHER" id="PTHR37812:SF1">
    <property type="entry name" value="MU-LIKE PROPHAGE FLUMU PROTEIN C"/>
    <property type="match status" value="1"/>
</dbReference>
<dbReference type="Pfam" id="PF08765">
    <property type="entry name" value="Mor"/>
    <property type="match status" value="1"/>
</dbReference>
<evidence type="ECO:0000259" key="1">
    <source>
        <dbReference type="Pfam" id="PF08765"/>
    </source>
</evidence>
<dbReference type="Proteomes" id="UP000829560">
    <property type="component" value="Chromosome"/>
</dbReference>
<sequence length="129" mass="14096">MADIKKDEKSAAGMSLDVFGVSAPELIKDLAGTVAHVGVKHYGLTPVIANKLGVDVALAFAEQAGGTQVYIPITLSVKISNRDLEMYKKFDGSNHNQLAKEFGCSVAWVYTVLKRVRKQMQDKNQPNLF</sequence>
<evidence type="ECO:0000313" key="3">
    <source>
        <dbReference type="Proteomes" id="UP000829560"/>
    </source>
</evidence>
<dbReference type="AlphaFoldDB" id="A0AAT9PFP5"/>
<feature type="domain" description="Mor transcription activator" evidence="1">
    <location>
        <begin position="23"/>
        <end position="128"/>
    </location>
</feature>
<proteinExistence type="predicted"/>
<dbReference type="InterPro" id="IPR014875">
    <property type="entry name" value="Mor_transcription_activator"/>
</dbReference>
<dbReference type="InterPro" id="IPR009057">
    <property type="entry name" value="Homeodomain-like_sf"/>
</dbReference>
<organism evidence="2 3">
    <name type="scientific">Psychrobacter raelei</name>
    <dbReference type="NCBI Taxonomy" id="2565531"/>
    <lineage>
        <taxon>Bacteria</taxon>
        <taxon>Pseudomonadati</taxon>
        <taxon>Pseudomonadota</taxon>
        <taxon>Gammaproteobacteria</taxon>
        <taxon>Moraxellales</taxon>
        <taxon>Moraxellaceae</taxon>
        <taxon>Psychrobacter</taxon>
    </lineage>
</organism>
<name>A0AAT9PFP5_9GAMM</name>
<evidence type="ECO:0000313" key="2">
    <source>
        <dbReference type="EMBL" id="UNK05817.1"/>
    </source>
</evidence>
<dbReference type="KEGG" id="prae:MN210_03260"/>
<dbReference type="EMBL" id="CP093310">
    <property type="protein sequence ID" value="UNK05817.1"/>
    <property type="molecule type" value="Genomic_DNA"/>
</dbReference>
<dbReference type="InterPro" id="IPR052411">
    <property type="entry name" value="c-mor_Regulatory_Protein"/>
</dbReference>
<dbReference type="SUPFAM" id="SSF46689">
    <property type="entry name" value="Homeodomain-like"/>
    <property type="match status" value="1"/>
</dbReference>
<dbReference type="RefSeq" id="WP_241879114.1">
    <property type="nucleotide sequence ID" value="NZ_CP093310.2"/>
</dbReference>
<dbReference type="Gene3D" id="1.10.10.60">
    <property type="entry name" value="Homeodomain-like"/>
    <property type="match status" value="1"/>
</dbReference>
<keyword evidence="3" id="KW-1185">Reference proteome</keyword>
<reference evidence="2" key="1">
    <citation type="submission" date="2024-03" db="EMBL/GenBank/DDBJ databases">
        <title>Psychrobacter raelis sp. nov. isolated from a dog with peritonitis.</title>
        <authorList>
            <person name="Schiavone A."/>
            <person name="Manzulli V."/>
            <person name="Camarda A."/>
            <person name="Cafiero M.A."/>
            <person name="Vasco I."/>
            <person name="Marino L."/>
            <person name="Pennuzzi G."/>
            <person name="Serrecchia L."/>
            <person name="Galante D."/>
            <person name="Pugliese N."/>
        </authorList>
    </citation>
    <scope>NUCLEOTIDE SEQUENCE</scope>
    <source>
        <strain evidence="2">PraFG1</strain>
    </source>
</reference>
<dbReference type="PANTHER" id="PTHR37812">
    <property type="entry name" value="MU-LIKE PROPHAGE FLUMU PROTEIN C"/>
    <property type="match status" value="1"/>
</dbReference>
<protein>
    <submittedName>
        <fullName evidence="2">Mor transcription activator family protein</fullName>
    </submittedName>
</protein>
<gene>
    <name evidence="2" type="ORF">MN210_03260</name>
</gene>
<accession>A0AAT9PFP5</accession>